<dbReference type="Proteomes" id="UP000607397">
    <property type="component" value="Unassembled WGS sequence"/>
</dbReference>
<dbReference type="InterPro" id="IPR036388">
    <property type="entry name" value="WH-like_DNA-bd_sf"/>
</dbReference>
<feature type="domain" description="Response regulatory" evidence="2">
    <location>
        <begin position="12"/>
        <end position="139"/>
    </location>
</feature>
<keyword evidence="1" id="KW-0597">Phosphoprotein</keyword>
<dbReference type="SUPFAM" id="SSF52172">
    <property type="entry name" value="CheY-like"/>
    <property type="match status" value="1"/>
</dbReference>
<dbReference type="InterPro" id="IPR001789">
    <property type="entry name" value="Sig_transdc_resp-reg_receiver"/>
</dbReference>
<organism evidence="3 4">
    <name type="scientific">Petrachloros mirabilis ULC683</name>
    <dbReference type="NCBI Taxonomy" id="2781853"/>
    <lineage>
        <taxon>Bacteria</taxon>
        <taxon>Bacillati</taxon>
        <taxon>Cyanobacteriota</taxon>
        <taxon>Cyanophyceae</taxon>
        <taxon>Synechococcales</taxon>
        <taxon>Petrachlorosaceae</taxon>
        <taxon>Petrachloros</taxon>
        <taxon>Petrachloros mirabilis</taxon>
    </lineage>
</organism>
<dbReference type="PROSITE" id="PS50110">
    <property type="entry name" value="RESPONSE_REGULATORY"/>
    <property type="match status" value="1"/>
</dbReference>
<evidence type="ECO:0000313" key="4">
    <source>
        <dbReference type="Proteomes" id="UP000607397"/>
    </source>
</evidence>
<dbReference type="EMBL" id="WVIC01000042">
    <property type="protein sequence ID" value="NCJ08162.1"/>
    <property type="molecule type" value="Genomic_DNA"/>
</dbReference>
<sequence>MPHQHSTLAEQTIVIVDDHEIVLTGTLSALQQQYPQAQILTAQTAQEAIAQVQQFNPDLVVVDLSIPETAGETAQTEHGLRLLRDLMGLFPTLNITVQSTYVKALVRIRSEIDAHQGGFTVTDKGLSSREMLTRVDWALQGVTHTKDISGLQAGLEVKPEWLTVLSLAFQEGLQDKTIAQRMYVKERTVRHYWTKIQDVLGIYPEDDKKDGKNLRTITEIRAREEGLID</sequence>
<dbReference type="CDD" id="cd17535">
    <property type="entry name" value="REC_NarL-like"/>
    <property type="match status" value="1"/>
</dbReference>
<dbReference type="PANTHER" id="PTHR45566:SF1">
    <property type="entry name" value="HTH-TYPE TRANSCRIPTIONAL REGULATOR YHJB-RELATED"/>
    <property type="match status" value="1"/>
</dbReference>
<feature type="modified residue" description="4-aspartylphosphate" evidence="1">
    <location>
        <position position="63"/>
    </location>
</feature>
<dbReference type="Gene3D" id="3.40.50.2300">
    <property type="match status" value="1"/>
</dbReference>
<dbReference type="GO" id="GO:0000160">
    <property type="term" value="P:phosphorelay signal transduction system"/>
    <property type="evidence" value="ECO:0007669"/>
    <property type="project" value="InterPro"/>
</dbReference>
<keyword evidence="4" id="KW-1185">Reference proteome</keyword>
<evidence type="ECO:0000259" key="2">
    <source>
        <dbReference type="PROSITE" id="PS50110"/>
    </source>
</evidence>
<proteinExistence type="predicted"/>
<evidence type="ECO:0000313" key="3">
    <source>
        <dbReference type="EMBL" id="NCJ08162.1"/>
    </source>
</evidence>
<dbReference type="PANTHER" id="PTHR45566">
    <property type="entry name" value="HTH-TYPE TRANSCRIPTIONAL REGULATOR YHJB-RELATED"/>
    <property type="match status" value="1"/>
</dbReference>
<evidence type="ECO:0000256" key="1">
    <source>
        <dbReference type="PROSITE-ProRule" id="PRU00169"/>
    </source>
</evidence>
<dbReference type="Pfam" id="PF00072">
    <property type="entry name" value="Response_reg"/>
    <property type="match status" value="1"/>
</dbReference>
<comment type="caution">
    <text evidence="3">The sequence shown here is derived from an EMBL/GenBank/DDBJ whole genome shotgun (WGS) entry which is preliminary data.</text>
</comment>
<reference evidence="3" key="1">
    <citation type="submission" date="2019-12" db="EMBL/GenBank/DDBJ databases">
        <title>High-Quality draft genome sequences of three cyanobacteria isolated from the limestone walls of the Old Cathedral of Coimbra.</title>
        <authorList>
            <person name="Tiago I."/>
            <person name="Soares F."/>
            <person name="Portugal A."/>
        </authorList>
    </citation>
    <scope>NUCLEOTIDE SEQUENCE [LARGE SCALE GENOMIC DNA]</scope>
    <source>
        <strain evidence="3">C</strain>
    </source>
</reference>
<dbReference type="AlphaFoldDB" id="A0A8K2A254"/>
<gene>
    <name evidence="3" type="ORF">GS597_16935</name>
</gene>
<dbReference type="InterPro" id="IPR051015">
    <property type="entry name" value="EvgA-like"/>
</dbReference>
<dbReference type="Gene3D" id="1.10.10.10">
    <property type="entry name" value="Winged helix-like DNA-binding domain superfamily/Winged helix DNA-binding domain"/>
    <property type="match status" value="1"/>
</dbReference>
<dbReference type="InterPro" id="IPR011006">
    <property type="entry name" value="CheY-like_superfamily"/>
</dbReference>
<protein>
    <submittedName>
        <fullName evidence="3">Response regulator</fullName>
    </submittedName>
</protein>
<accession>A0A8K2A254</accession>
<name>A0A8K2A254_9CYAN</name>
<dbReference type="InterPro" id="IPR058245">
    <property type="entry name" value="NreC/VraR/RcsB-like_REC"/>
</dbReference>